<keyword evidence="1" id="KW-0812">Transmembrane</keyword>
<feature type="chain" id="PRO_5020383023" description="VWFA domain-containing protein" evidence="2">
    <location>
        <begin position="19"/>
        <end position="1347"/>
    </location>
</feature>
<proteinExistence type="predicted"/>
<feature type="signal peptide" evidence="2">
    <location>
        <begin position="1"/>
        <end position="18"/>
    </location>
</feature>
<reference evidence="3 4" key="1">
    <citation type="submission" date="2018-09" db="EMBL/GenBank/DDBJ databases">
        <title>Whole genome based analysis of evolution and adaptive divergence in Indian and Brazilian strains of Azospirillum brasilense.</title>
        <authorList>
            <person name="Singh C."/>
            <person name="Tripathi A.K."/>
        </authorList>
    </citation>
    <scope>NUCLEOTIDE SEQUENCE [LARGE SCALE GENOMIC DNA]</scope>
    <source>
        <strain evidence="3 4">MTCC4039</strain>
        <plasmid evidence="3 4">p1</plasmid>
    </source>
</reference>
<keyword evidence="2" id="KW-0732">Signal</keyword>
<evidence type="ECO:0000313" key="3">
    <source>
        <dbReference type="EMBL" id="QCO17647.1"/>
    </source>
</evidence>
<dbReference type="SUPFAM" id="SSF53300">
    <property type="entry name" value="vWA-like"/>
    <property type="match status" value="1"/>
</dbReference>
<feature type="transmembrane region" description="Helical" evidence="1">
    <location>
        <begin position="1223"/>
        <end position="1243"/>
    </location>
</feature>
<protein>
    <recommendedName>
        <fullName evidence="5">VWFA domain-containing protein</fullName>
    </recommendedName>
</protein>
<name>A0A4D8R4Q2_AZOBR</name>
<dbReference type="EMBL" id="CP032346">
    <property type="protein sequence ID" value="QCO17647.1"/>
    <property type="molecule type" value="Genomic_DNA"/>
</dbReference>
<organism evidence="3 4">
    <name type="scientific">Azospirillum brasilense</name>
    <dbReference type="NCBI Taxonomy" id="192"/>
    <lineage>
        <taxon>Bacteria</taxon>
        <taxon>Pseudomonadati</taxon>
        <taxon>Pseudomonadota</taxon>
        <taxon>Alphaproteobacteria</taxon>
        <taxon>Rhodospirillales</taxon>
        <taxon>Azospirillaceae</taxon>
        <taxon>Azospirillum</taxon>
    </lineage>
</organism>
<feature type="transmembrane region" description="Helical" evidence="1">
    <location>
        <begin position="1300"/>
        <end position="1323"/>
    </location>
</feature>
<dbReference type="Proteomes" id="UP000298693">
    <property type="component" value="Plasmid p1"/>
</dbReference>
<feature type="transmembrane region" description="Helical" evidence="1">
    <location>
        <begin position="1171"/>
        <end position="1194"/>
    </location>
</feature>
<evidence type="ECO:0000256" key="2">
    <source>
        <dbReference type="SAM" id="SignalP"/>
    </source>
</evidence>
<keyword evidence="3" id="KW-0614">Plasmid</keyword>
<keyword evidence="1" id="KW-0472">Membrane</keyword>
<sequence>MVTVLAVTLALVTSAASAQHTLPPIDMFVFLDNSKTVFTGAQDGPNQRLSEMLKTAFALPIDGTRTFVSSGDRVSLYTFGRQVLPLAERVDGGNVSALNSAVDRFRDAITPDRVTDFAPLLRFIASMPGLQDRSENRLKILLIASDFVHDPSNQAENNKNTGVCDLLKQYKTNQKTAIAPDMDAVRKSIAVPPDSDQLPVHVGLFVVQPSETDFADTSRIYRDCALETVRLRPVVQSLEKDLNAQTIEYADASKSLDQFAKDFVDGVLRATRPRLAILNGTCRPRGIEGMTCSVTVRNPGRVPTHLRSVALYDRLEGSALATIPVDRSINADAADTIELRVPTNEARALLAASTLYAGLDSDGRGAAVRAKLERTAGGGLGITEAKSERRTAGQPASLTLSLANPQSDPRTVRRLVFYAAASGGSPLGEIEPPQATELARGATHILTVTLTPVLDAALDRGILHVAVQSRDGEGVNDPESARVPVQYGRPAPFQIAGAQARPQDGRVILDIDIVSPGLPARPVRNILFYDGGTPLAPVEAGPPPVDVPAGSRRKLSVTLPDNAVHALNGNRLSVAVDDVASGRASQNRPVTRPASTASSLRIGGLRWPETTESGQLRARIVVVNDNSVLQETLSAVALLGLNGEKVLRPVDPPQPIAPNGSSEVSLALDGGDSRILSILRQPRFGMHAVNDNEIPGPETNDLPTPSYQPLELMSGTFKPNDKGFLELHLDIRNPWLVQNQLKEVRMFRKGERRELAEPLQFPSAMSIPGLSQESVRIPFNKEFMGKHSPHLDQNVVLVEDSGPGTTGRTAGRDYPIIPLPSKPLKTLDGGTWTDRLPLILTVTVQNEAVYNQTLSRFLLVGASGGQPVFHDPPNGIEIRGANRDGAKDVATPLHVGIPIHDEWPESLLVGQDLKVCALTDLDRSQNPTACPGGWATVSLPVPRKFDVQMNKERPFDPQHRDVYIDVTNPGIVPNLLTGYALQSPDGKRDFTQKTLETPKTVRAGKTETLPIRLTEKEAQELAVSQNLRVVLRDKTSLNPSGAPSDPSVTVSSIPVFDFEQVDFKATRVPAREPYTAISADITIRNTTSLKLGRQEFVVDLLDRDGLPLGEEARISIAHDFSTPRSSVTTTVAWGLPGDIAQYAPGAIRIAAKSNEHNVKTYPFSEDDSYNLSLILIPAIAAILGIMVGSVWMLFRRVRRHGSLKSLATHGAGFFELLKSVGELLGSVVLLPVSASIAGLWFLGELDQKAWLSIFAIGAATFAGITYAARLVRRTHVNGIAARGEQAKEMPDIIHSVDTRFAFGSLCLIALLLFVLIPVAASYIPVDPRSVEHHWDFRDTPIQTAASR</sequence>
<keyword evidence="1" id="KW-1133">Transmembrane helix</keyword>
<gene>
    <name evidence="3" type="ORF">D3869_20850</name>
</gene>
<evidence type="ECO:0008006" key="5">
    <source>
        <dbReference type="Google" id="ProtNLM"/>
    </source>
</evidence>
<feature type="transmembrane region" description="Helical" evidence="1">
    <location>
        <begin position="1249"/>
        <end position="1268"/>
    </location>
</feature>
<geneLocation type="plasmid" evidence="3">
    <name>p1</name>
</geneLocation>
<evidence type="ECO:0000313" key="4">
    <source>
        <dbReference type="Proteomes" id="UP000298693"/>
    </source>
</evidence>
<accession>A0A4D8R4Q2</accession>
<evidence type="ECO:0000256" key="1">
    <source>
        <dbReference type="SAM" id="Phobius"/>
    </source>
</evidence>
<dbReference type="InterPro" id="IPR036465">
    <property type="entry name" value="vWFA_dom_sf"/>
</dbReference>